<comment type="pathway">
    <text evidence="9">Amino-acid biosynthesis; L-methionine biosynthesis via de novo pathway; L-homoserine from L-aspartate: step 1/3.</text>
</comment>
<comment type="catalytic activity">
    <reaction evidence="7 8">
        <text>L-aspartate + ATP = 4-phospho-L-aspartate + ADP</text>
        <dbReference type="Rhea" id="RHEA:23776"/>
        <dbReference type="ChEBI" id="CHEBI:29991"/>
        <dbReference type="ChEBI" id="CHEBI:30616"/>
        <dbReference type="ChEBI" id="CHEBI:57535"/>
        <dbReference type="ChEBI" id="CHEBI:456216"/>
        <dbReference type="EC" id="2.7.2.4"/>
    </reaction>
</comment>
<comment type="similarity">
    <text evidence="2 8">Belongs to the aspartokinase family.</text>
</comment>
<name>A0ABQ6PVI7_9BACT</name>
<keyword evidence="12" id="KW-1185">Reference proteome</keyword>
<reference evidence="11 12" key="1">
    <citation type="submission" date="2023-08" db="EMBL/GenBank/DDBJ databases">
        <title>Draft genome sequence of Algoriphagus confluentis.</title>
        <authorList>
            <person name="Takatani N."/>
            <person name="Hosokawa M."/>
            <person name="Sawabe T."/>
        </authorList>
    </citation>
    <scope>NUCLEOTIDE SEQUENCE [LARGE SCALE GENOMIC DNA]</scope>
    <source>
        <strain evidence="11 12">NBRC 111222</strain>
    </source>
</reference>
<dbReference type="PANTHER" id="PTHR21499">
    <property type="entry name" value="ASPARTATE KINASE"/>
    <property type="match status" value="1"/>
</dbReference>
<evidence type="ECO:0000256" key="3">
    <source>
        <dbReference type="ARBA" id="ARBA00022679"/>
    </source>
</evidence>
<proteinExistence type="inferred from homology"/>
<gene>
    <name evidence="11" type="ORF">Aconfl_38990</name>
</gene>
<evidence type="ECO:0000256" key="4">
    <source>
        <dbReference type="ARBA" id="ARBA00022741"/>
    </source>
</evidence>
<evidence type="ECO:0000256" key="1">
    <source>
        <dbReference type="ARBA" id="ARBA00004766"/>
    </source>
</evidence>
<dbReference type="GO" id="GO:0016301">
    <property type="term" value="F:kinase activity"/>
    <property type="evidence" value="ECO:0007669"/>
    <property type="project" value="UniProtKB-KW"/>
</dbReference>
<evidence type="ECO:0000256" key="8">
    <source>
        <dbReference type="RuleBase" id="RU003448"/>
    </source>
</evidence>
<keyword evidence="9" id="KW-0028">Amino-acid biosynthesis</keyword>
<dbReference type="Pfam" id="PF00696">
    <property type="entry name" value="AA_kinase"/>
    <property type="match status" value="1"/>
</dbReference>
<evidence type="ECO:0000313" key="11">
    <source>
        <dbReference type="EMBL" id="GMQ31255.1"/>
    </source>
</evidence>
<dbReference type="Gene3D" id="3.40.1160.10">
    <property type="entry name" value="Acetylglutamate kinase-like"/>
    <property type="match status" value="1"/>
</dbReference>
<dbReference type="Proteomes" id="UP001338309">
    <property type="component" value="Unassembled WGS sequence"/>
</dbReference>
<dbReference type="NCBIfam" id="TIGR00657">
    <property type="entry name" value="asp_kinases"/>
    <property type="match status" value="1"/>
</dbReference>
<dbReference type="InterPro" id="IPR042199">
    <property type="entry name" value="AsparK_Bifunc_asparK/hSer_DH"/>
</dbReference>
<evidence type="ECO:0000313" key="12">
    <source>
        <dbReference type="Proteomes" id="UP001338309"/>
    </source>
</evidence>
<evidence type="ECO:0000256" key="6">
    <source>
        <dbReference type="ARBA" id="ARBA00022840"/>
    </source>
</evidence>
<evidence type="ECO:0000259" key="10">
    <source>
        <dbReference type="Pfam" id="PF00696"/>
    </source>
</evidence>
<comment type="pathway">
    <text evidence="9">Amino-acid biosynthesis; L-threonine biosynthesis; L-threonine from L-aspartate: step 1/5.</text>
</comment>
<keyword evidence="4" id="KW-0547">Nucleotide-binding</keyword>
<dbReference type="SUPFAM" id="SSF55021">
    <property type="entry name" value="ACT-like"/>
    <property type="match status" value="1"/>
</dbReference>
<keyword evidence="5 8" id="KW-0418">Kinase</keyword>
<keyword evidence="3 8" id="KW-0808">Transferase</keyword>
<dbReference type="EMBL" id="BTPD01000016">
    <property type="protein sequence ID" value="GMQ31255.1"/>
    <property type="molecule type" value="Genomic_DNA"/>
</dbReference>
<feature type="domain" description="Aspartate/glutamate/uridylate kinase" evidence="10">
    <location>
        <begin position="5"/>
        <end position="282"/>
    </location>
</feature>
<sequence length="424" mass="47927">MAKNFIYKFGGASVKDSSAIENLSKILRNRLRNQLVIVVSAMGKTTNSLEEIIWKKMSNEDFSQNCSILKEFHLGICKELFPQDHLIFSLLENLFIKLDKDLEKPINKQNYDEFYDRIVGYGELISSRIVAEYLCLQGQVVVWKDAREVIHTDSDFRFAKIDWEKTRTHTRAQWLPVLEQFPILTQGFIGSDSKGRPTTLGREGSDFTAAILATSLDASSVTIWKDVPGVLNADPKLFPNTQKFEELAYGEAAEMTYFGASVIHPKTIKPLANAGIPLFVKSFLDPDASGTKIHEKAPNQGIPTLVLKKNQVLVSFKVTDFTFIDEGHIHQIYEQLKKLKLRVNMLQLSAISVSVVIDSQVFKLDQLLAGLKSTFEIRYNEGLELLTVLHQNPDEIPALLEGYEVLLEQSTRNTFQAVRRKSGI</sequence>
<evidence type="ECO:0000256" key="2">
    <source>
        <dbReference type="ARBA" id="ARBA00010122"/>
    </source>
</evidence>
<comment type="caution">
    <text evidence="11">The sequence shown here is derived from an EMBL/GenBank/DDBJ whole genome shotgun (WGS) entry which is preliminary data.</text>
</comment>
<protein>
    <recommendedName>
        <fullName evidence="8">Aspartokinase</fullName>
        <ecNumber evidence="8">2.7.2.4</ecNumber>
    </recommendedName>
</protein>
<evidence type="ECO:0000256" key="9">
    <source>
        <dbReference type="RuleBase" id="RU004249"/>
    </source>
</evidence>
<dbReference type="InterPro" id="IPR001048">
    <property type="entry name" value="Asp/Glu/Uridylate_kinase"/>
</dbReference>
<comment type="pathway">
    <text evidence="1 9">Amino-acid biosynthesis; L-lysine biosynthesis via DAP pathway; (S)-tetrahydrodipicolinate from L-aspartate: step 1/4.</text>
</comment>
<evidence type="ECO:0000256" key="5">
    <source>
        <dbReference type="ARBA" id="ARBA00022777"/>
    </source>
</evidence>
<keyword evidence="6" id="KW-0067">ATP-binding</keyword>
<dbReference type="InterPro" id="IPR036393">
    <property type="entry name" value="AceGlu_kinase-like_sf"/>
</dbReference>
<evidence type="ECO:0000256" key="7">
    <source>
        <dbReference type="ARBA" id="ARBA00047872"/>
    </source>
</evidence>
<accession>A0ABQ6PVI7</accession>
<dbReference type="InterPro" id="IPR001341">
    <property type="entry name" value="Asp_kinase"/>
</dbReference>
<dbReference type="SUPFAM" id="SSF53633">
    <property type="entry name" value="Carbamate kinase-like"/>
    <property type="match status" value="1"/>
</dbReference>
<dbReference type="EC" id="2.7.2.4" evidence="8"/>
<dbReference type="RefSeq" id="WP_338226012.1">
    <property type="nucleotide sequence ID" value="NZ_BTPD01000016.1"/>
</dbReference>
<organism evidence="11 12">
    <name type="scientific">Algoriphagus confluentis</name>
    <dbReference type="NCBI Taxonomy" id="1697556"/>
    <lineage>
        <taxon>Bacteria</taxon>
        <taxon>Pseudomonadati</taxon>
        <taxon>Bacteroidota</taxon>
        <taxon>Cytophagia</taxon>
        <taxon>Cytophagales</taxon>
        <taxon>Cyclobacteriaceae</taxon>
        <taxon>Algoriphagus</taxon>
    </lineage>
</organism>
<dbReference type="InterPro" id="IPR045865">
    <property type="entry name" value="ACT-like_dom_sf"/>
</dbReference>
<dbReference type="PANTHER" id="PTHR21499:SF59">
    <property type="entry name" value="ASPARTOKINASE"/>
    <property type="match status" value="1"/>
</dbReference>
<dbReference type="Gene3D" id="1.20.120.1320">
    <property type="entry name" value="Aspartokinase, catalytic domain"/>
    <property type="match status" value="1"/>
</dbReference>